<dbReference type="RefSeq" id="WP_153117597.1">
    <property type="nucleotide sequence ID" value="NZ_JACIGE010000013.1"/>
</dbReference>
<feature type="compositionally biased region" description="Low complexity" evidence="1">
    <location>
        <begin position="106"/>
        <end position="116"/>
    </location>
</feature>
<gene>
    <name evidence="2" type="ORF">GGD90_003121</name>
</gene>
<sequence>MLPLLPFAAGLLAGAVSVKLLRSDKTRDGLNAAKTRLRAATVSGLNKLEHSTAAVRERLETADDAPAAPASEAVAAPTAVAEEAPAKVATVKPRRKPAPAKRTKAAKPAADAGGAA</sequence>
<reference evidence="2 3" key="1">
    <citation type="submission" date="2020-08" db="EMBL/GenBank/DDBJ databases">
        <title>Genome sequencing of Purple Non-Sulfur Bacteria from various extreme environments.</title>
        <authorList>
            <person name="Mayer M."/>
        </authorList>
    </citation>
    <scope>NUCLEOTIDE SEQUENCE [LARGE SCALE GENOMIC DNA]</scope>
    <source>
        <strain evidence="2 3">2761</strain>
    </source>
</reference>
<dbReference type="Proteomes" id="UP000587070">
    <property type="component" value="Unassembled WGS sequence"/>
</dbReference>
<keyword evidence="3" id="KW-1185">Reference proteome</keyword>
<organism evidence="2 3">
    <name type="scientific">Rhodocyclus tenuis</name>
    <name type="common">Rhodospirillum tenue</name>
    <dbReference type="NCBI Taxonomy" id="1066"/>
    <lineage>
        <taxon>Bacteria</taxon>
        <taxon>Pseudomonadati</taxon>
        <taxon>Pseudomonadota</taxon>
        <taxon>Betaproteobacteria</taxon>
        <taxon>Rhodocyclales</taxon>
        <taxon>Rhodocyclaceae</taxon>
        <taxon>Rhodocyclus</taxon>
    </lineage>
</organism>
<comment type="caution">
    <text evidence="2">The sequence shown here is derived from an EMBL/GenBank/DDBJ whole genome shotgun (WGS) entry which is preliminary data.</text>
</comment>
<name>A0A840GB70_RHOTE</name>
<dbReference type="AlphaFoldDB" id="A0A840GB70"/>
<evidence type="ECO:0000313" key="2">
    <source>
        <dbReference type="EMBL" id="MBB4248721.1"/>
    </source>
</evidence>
<dbReference type="EMBL" id="JACIGE010000013">
    <property type="protein sequence ID" value="MBB4248721.1"/>
    <property type="molecule type" value="Genomic_DNA"/>
</dbReference>
<feature type="compositionally biased region" description="Low complexity" evidence="1">
    <location>
        <begin position="64"/>
        <end position="91"/>
    </location>
</feature>
<feature type="compositionally biased region" description="Basic residues" evidence="1">
    <location>
        <begin position="92"/>
        <end position="105"/>
    </location>
</feature>
<evidence type="ECO:0000313" key="3">
    <source>
        <dbReference type="Proteomes" id="UP000587070"/>
    </source>
</evidence>
<evidence type="ECO:0000256" key="1">
    <source>
        <dbReference type="SAM" id="MobiDB-lite"/>
    </source>
</evidence>
<feature type="region of interest" description="Disordered" evidence="1">
    <location>
        <begin position="61"/>
        <end position="116"/>
    </location>
</feature>
<protein>
    <submittedName>
        <fullName evidence="2">Uncharacterized protein</fullName>
    </submittedName>
</protein>
<accession>A0A840GB70</accession>
<proteinExistence type="predicted"/>